<comment type="caution">
    <text evidence="7">The sequence shown here is derived from an EMBL/GenBank/DDBJ whole genome shotgun (WGS) entry which is preliminary data.</text>
</comment>
<proteinExistence type="inferred from homology"/>
<reference evidence="7 8" key="1">
    <citation type="journal article" date="2019" name="Int. J. Syst. Evol. Microbiol.">
        <title>The Global Catalogue of Microorganisms (GCM) 10K type strain sequencing project: providing services to taxonomists for standard genome sequencing and annotation.</title>
        <authorList>
            <consortium name="The Broad Institute Genomics Platform"/>
            <consortium name="The Broad Institute Genome Sequencing Center for Infectious Disease"/>
            <person name="Wu L."/>
            <person name="Ma J."/>
        </authorList>
    </citation>
    <scope>NUCLEOTIDE SEQUENCE [LARGE SCALE GENOMIC DNA]</scope>
    <source>
        <strain evidence="7 8">JCM 15749</strain>
    </source>
</reference>
<dbReference type="PROSITE" id="PS00893">
    <property type="entry name" value="NUDIX_BOX"/>
    <property type="match status" value="1"/>
</dbReference>
<dbReference type="RefSeq" id="WP_344326021.1">
    <property type="nucleotide sequence ID" value="NZ_BAAAPY010000003.1"/>
</dbReference>
<feature type="region of interest" description="Disordered" evidence="5">
    <location>
        <begin position="158"/>
        <end position="183"/>
    </location>
</feature>
<evidence type="ECO:0000256" key="5">
    <source>
        <dbReference type="SAM" id="MobiDB-lite"/>
    </source>
</evidence>
<dbReference type="PROSITE" id="PS51462">
    <property type="entry name" value="NUDIX"/>
    <property type="match status" value="1"/>
</dbReference>
<keyword evidence="3 4" id="KW-0378">Hydrolase</keyword>
<evidence type="ECO:0000259" key="6">
    <source>
        <dbReference type="PROSITE" id="PS51462"/>
    </source>
</evidence>
<comment type="similarity">
    <text evidence="2 4">Belongs to the Nudix hydrolase family.</text>
</comment>
<feature type="compositionally biased region" description="Polar residues" evidence="5">
    <location>
        <begin position="171"/>
        <end position="183"/>
    </location>
</feature>
<dbReference type="InterPro" id="IPR000086">
    <property type="entry name" value="NUDIX_hydrolase_dom"/>
</dbReference>
<evidence type="ECO:0000313" key="8">
    <source>
        <dbReference type="Proteomes" id="UP001501480"/>
    </source>
</evidence>
<evidence type="ECO:0000256" key="1">
    <source>
        <dbReference type="ARBA" id="ARBA00001946"/>
    </source>
</evidence>
<evidence type="ECO:0000256" key="2">
    <source>
        <dbReference type="ARBA" id="ARBA00005582"/>
    </source>
</evidence>
<dbReference type="InterPro" id="IPR015797">
    <property type="entry name" value="NUDIX_hydrolase-like_dom_sf"/>
</dbReference>
<dbReference type="CDD" id="cd02883">
    <property type="entry name" value="NUDIX_Hydrolase"/>
    <property type="match status" value="1"/>
</dbReference>
<dbReference type="PANTHER" id="PTHR43046:SF14">
    <property type="entry name" value="MUTT_NUDIX FAMILY PROTEIN"/>
    <property type="match status" value="1"/>
</dbReference>
<accession>A0ABN2VW98</accession>
<gene>
    <name evidence="7" type="ORF">GCM10009821_12520</name>
</gene>
<keyword evidence="8" id="KW-1185">Reference proteome</keyword>
<dbReference type="SUPFAM" id="SSF55811">
    <property type="entry name" value="Nudix"/>
    <property type="match status" value="1"/>
</dbReference>
<dbReference type="EMBL" id="BAAAPY010000003">
    <property type="protein sequence ID" value="GAA2075049.1"/>
    <property type="molecule type" value="Genomic_DNA"/>
</dbReference>
<feature type="domain" description="Nudix hydrolase" evidence="6">
    <location>
        <begin position="8"/>
        <end position="153"/>
    </location>
</feature>
<dbReference type="PRINTS" id="PR00502">
    <property type="entry name" value="NUDIXFAMILY"/>
</dbReference>
<organism evidence="7 8">
    <name type="scientific">Aeromicrobium halocynthiae</name>
    <dbReference type="NCBI Taxonomy" id="560557"/>
    <lineage>
        <taxon>Bacteria</taxon>
        <taxon>Bacillati</taxon>
        <taxon>Actinomycetota</taxon>
        <taxon>Actinomycetes</taxon>
        <taxon>Propionibacteriales</taxon>
        <taxon>Nocardioidaceae</taxon>
        <taxon>Aeromicrobium</taxon>
    </lineage>
</organism>
<evidence type="ECO:0000256" key="4">
    <source>
        <dbReference type="RuleBase" id="RU003476"/>
    </source>
</evidence>
<dbReference type="Proteomes" id="UP001501480">
    <property type="component" value="Unassembled WGS sequence"/>
</dbReference>
<evidence type="ECO:0000256" key="3">
    <source>
        <dbReference type="ARBA" id="ARBA00022801"/>
    </source>
</evidence>
<name>A0ABN2VW98_9ACTN</name>
<dbReference type="PANTHER" id="PTHR43046">
    <property type="entry name" value="GDP-MANNOSE MANNOSYL HYDROLASE"/>
    <property type="match status" value="1"/>
</dbReference>
<dbReference type="Gene3D" id="3.90.79.10">
    <property type="entry name" value="Nucleoside Triphosphate Pyrophosphohydrolase"/>
    <property type="match status" value="1"/>
</dbReference>
<evidence type="ECO:0000313" key="7">
    <source>
        <dbReference type="EMBL" id="GAA2075049.1"/>
    </source>
</evidence>
<dbReference type="InterPro" id="IPR020476">
    <property type="entry name" value="Nudix_hydrolase"/>
</dbReference>
<comment type="cofactor">
    <cofactor evidence="1">
        <name>Mg(2+)</name>
        <dbReference type="ChEBI" id="CHEBI:18420"/>
    </cofactor>
</comment>
<dbReference type="Pfam" id="PF00293">
    <property type="entry name" value="NUDIX"/>
    <property type="match status" value="1"/>
</dbReference>
<dbReference type="InterPro" id="IPR020084">
    <property type="entry name" value="NUDIX_hydrolase_CS"/>
</dbReference>
<sequence>MGTTPRRTQRLGAYAVILRDDPQGVEHVLLTQISDRGYPPRWWALPGGGVDHGESPDDAVVREVHEESGVRVVGHRLVAVHDVHLIEQGRDDAYEDYHGVHLLYAAWIEGEGLVPLEVTEQDGTTEVARWLPTATLLQDPPGRLLPAAVHALERLDDYRSSSAAAPRGSIGPSSTGPVEPSGT</sequence>
<protein>
    <recommendedName>
        <fullName evidence="6">Nudix hydrolase domain-containing protein</fullName>
    </recommendedName>
</protein>